<evidence type="ECO:0000313" key="1">
    <source>
        <dbReference type="EMBL" id="GAG72653.1"/>
    </source>
</evidence>
<sequence length="98" mass="10649">MRGVEGSAANALAEIGEPAVEPLIAVLKDSDENVRNLAIVSLGDIGDARAVEPLIHALKDSSKKVRSFAAKALKKIGGEKAEKHVRDYQKQTPWYKRL</sequence>
<dbReference type="SUPFAM" id="SSF48371">
    <property type="entry name" value="ARM repeat"/>
    <property type="match status" value="1"/>
</dbReference>
<dbReference type="InterPro" id="IPR004155">
    <property type="entry name" value="PBS_lyase_HEAT"/>
</dbReference>
<dbReference type="PANTHER" id="PTHR12697:SF5">
    <property type="entry name" value="DEOXYHYPUSINE HYDROXYLASE"/>
    <property type="match status" value="1"/>
</dbReference>
<organism evidence="1">
    <name type="scientific">marine sediment metagenome</name>
    <dbReference type="NCBI Taxonomy" id="412755"/>
    <lineage>
        <taxon>unclassified sequences</taxon>
        <taxon>metagenomes</taxon>
        <taxon>ecological metagenomes</taxon>
    </lineage>
</organism>
<comment type="caution">
    <text evidence="1">The sequence shown here is derived from an EMBL/GenBank/DDBJ whole genome shotgun (WGS) entry which is preliminary data.</text>
</comment>
<protein>
    <recommendedName>
        <fullName evidence="2">HEAT repeat domain-containing protein</fullName>
    </recommendedName>
</protein>
<dbReference type="AlphaFoldDB" id="X1AJ80"/>
<dbReference type="Gene3D" id="1.25.10.10">
    <property type="entry name" value="Leucine-rich Repeat Variant"/>
    <property type="match status" value="1"/>
</dbReference>
<dbReference type="Pfam" id="PF13646">
    <property type="entry name" value="HEAT_2"/>
    <property type="match status" value="1"/>
</dbReference>
<proteinExistence type="predicted"/>
<dbReference type="EMBL" id="BART01003168">
    <property type="protein sequence ID" value="GAG72653.1"/>
    <property type="molecule type" value="Genomic_DNA"/>
</dbReference>
<dbReference type="InterPro" id="IPR011989">
    <property type="entry name" value="ARM-like"/>
</dbReference>
<gene>
    <name evidence="1" type="ORF">S01H4_08972</name>
</gene>
<dbReference type="InterPro" id="IPR016024">
    <property type="entry name" value="ARM-type_fold"/>
</dbReference>
<accession>X1AJ80</accession>
<dbReference type="PANTHER" id="PTHR12697">
    <property type="entry name" value="PBS LYASE HEAT-LIKE PROTEIN"/>
    <property type="match status" value="1"/>
</dbReference>
<evidence type="ECO:0008006" key="2">
    <source>
        <dbReference type="Google" id="ProtNLM"/>
    </source>
</evidence>
<dbReference type="GO" id="GO:0016491">
    <property type="term" value="F:oxidoreductase activity"/>
    <property type="evidence" value="ECO:0007669"/>
    <property type="project" value="TreeGrafter"/>
</dbReference>
<reference evidence="1" key="1">
    <citation type="journal article" date="2014" name="Front. Microbiol.">
        <title>High frequency of phylogenetically diverse reductive dehalogenase-homologous genes in deep subseafloor sedimentary metagenomes.</title>
        <authorList>
            <person name="Kawai M."/>
            <person name="Futagami T."/>
            <person name="Toyoda A."/>
            <person name="Takaki Y."/>
            <person name="Nishi S."/>
            <person name="Hori S."/>
            <person name="Arai W."/>
            <person name="Tsubouchi T."/>
            <person name="Morono Y."/>
            <person name="Uchiyama I."/>
            <person name="Ito T."/>
            <person name="Fujiyama A."/>
            <person name="Inagaki F."/>
            <person name="Takami H."/>
        </authorList>
    </citation>
    <scope>NUCLEOTIDE SEQUENCE</scope>
    <source>
        <strain evidence="1">Expedition CK06-06</strain>
    </source>
</reference>
<name>X1AJ80_9ZZZZ</name>
<dbReference type="SMART" id="SM00567">
    <property type="entry name" value="EZ_HEAT"/>
    <property type="match status" value="3"/>
</dbReference>